<keyword evidence="1" id="KW-0732">Signal</keyword>
<evidence type="ECO:0000313" key="3">
    <source>
        <dbReference type="Proteomes" id="UP000448575"/>
    </source>
</evidence>
<dbReference type="RefSeq" id="WP_161026504.1">
    <property type="nucleotide sequence ID" value="NZ_WWCJ01000010.1"/>
</dbReference>
<sequence length="61" mass="6553">MIKKLAMFLFAAGLAAGAYAAGTPECYEACSVELDECVEAGGNWYNCRADFFACRKSCDAQ</sequence>
<gene>
    <name evidence="2" type="ORF">GTP41_15665</name>
</gene>
<reference evidence="2 3" key="1">
    <citation type="submission" date="2019-12" db="EMBL/GenBank/DDBJ databases">
        <title>Novel species isolated from a subtropical stream in China.</title>
        <authorList>
            <person name="Lu H."/>
        </authorList>
    </citation>
    <scope>NUCLEOTIDE SEQUENCE [LARGE SCALE GENOMIC DNA]</scope>
    <source>
        <strain evidence="2 3">DS3</strain>
    </source>
</reference>
<protein>
    <recommendedName>
        <fullName evidence="4">Kazal-like domain-containing protein</fullName>
    </recommendedName>
</protein>
<name>A0A6N9HIZ3_9BURK</name>
<proteinExistence type="predicted"/>
<dbReference type="AlphaFoldDB" id="A0A6N9HIZ3"/>
<dbReference type="EMBL" id="WWCJ01000010">
    <property type="protein sequence ID" value="MYN03534.1"/>
    <property type="molecule type" value="Genomic_DNA"/>
</dbReference>
<evidence type="ECO:0000256" key="1">
    <source>
        <dbReference type="SAM" id="SignalP"/>
    </source>
</evidence>
<feature type="chain" id="PRO_5026780767" description="Kazal-like domain-containing protein" evidence="1">
    <location>
        <begin position="21"/>
        <end position="61"/>
    </location>
</feature>
<feature type="signal peptide" evidence="1">
    <location>
        <begin position="1"/>
        <end position="20"/>
    </location>
</feature>
<evidence type="ECO:0008006" key="4">
    <source>
        <dbReference type="Google" id="ProtNLM"/>
    </source>
</evidence>
<comment type="caution">
    <text evidence="2">The sequence shown here is derived from an EMBL/GenBank/DDBJ whole genome shotgun (WGS) entry which is preliminary data.</text>
</comment>
<evidence type="ECO:0000313" key="2">
    <source>
        <dbReference type="EMBL" id="MYN03534.1"/>
    </source>
</evidence>
<organism evidence="2 3">
    <name type="scientific">Pseudoduganella guangdongensis</name>
    <dbReference type="NCBI Taxonomy" id="2692179"/>
    <lineage>
        <taxon>Bacteria</taxon>
        <taxon>Pseudomonadati</taxon>
        <taxon>Pseudomonadota</taxon>
        <taxon>Betaproteobacteria</taxon>
        <taxon>Burkholderiales</taxon>
        <taxon>Oxalobacteraceae</taxon>
        <taxon>Telluria group</taxon>
        <taxon>Pseudoduganella</taxon>
    </lineage>
</organism>
<dbReference type="Proteomes" id="UP000448575">
    <property type="component" value="Unassembled WGS sequence"/>
</dbReference>
<keyword evidence="3" id="KW-1185">Reference proteome</keyword>
<accession>A0A6N9HIZ3</accession>